<dbReference type="GO" id="GO:0055085">
    <property type="term" value="P:transmembrane transport"/>
    <property type="evidence" value="ECO:0007669"/>
    <property type="project" value="InterPro"/>
</dbReference>
<keyword evidence="6 7" id="KW-0472">Membrane</keyword>
<dbReference type="EMBL" id="SAXT01000005">
    <property type="protein sequence ID" value="TXJ11871.1"/>
    <property type="molecule type" value="Genomic_DNA"/>
</dbReference>
<keyword evidence="2 7" id="KW-0813">Transport</keyword>
<dbReference type="RefSeq" id="WP_147758751.1">
    <property type="nucleotide sequence ID" value="NZ_SAXT01000005.1"/>
</dbReference>
<dbReference type="Proteomes" id="UP000325116">
    <property type="component" value="Unassembled WGS sequence"/>
</dbReference>
<dbReference type="CDD" id="cd06261">
    <property type="entry name" value="TM_PBP2"/>
    <property type="match status" value="1"/>
</dbReference>
<dbReference type="PANTHER" id="PTHR43386">
    <property type="entry name" value="OLIGOPEPTIDE TRANSPORT SYSTEM PERMEASE PROTEIN APPC"/>
    <property type="match status" value="1"/>
</dbReference>
<evidence type="ECO:0000313" key="11">
    <source>
        <dbReference type="Proteomes" id="UP000322814"/>
    </source>
</evidence>
<feature type="transmembrane region" description="Helical" evidence="7">
    <location>
        <begin position="236"/>
        <end position="257"/>
    </location>
</feature>
<dbReference type="Proteomes" id="UP000322814">
    <property type="component" value="Unassembled WGS sequence"/>
</dbReference>
<dbReference type="SUPFAM" id="SSF161098">
    <property type="entry name" value="MetI-like"/>
    <property type="match status" value="1"/>
</dbReference>
<feature type="transmembrane region" description="Helical" evidence="7">
    <location>
        <begin position="346"/>
        <end position="372"/>
    </location>
</feature>
<keyword evidence="5 7" id="KW-1133">Transmembrane helix</keyword>
<comment type="subcellular location">
    <subcellularLocation>
        <location evidence="1 7">Cell membrane</location>
        <topology evidence="1 7">Multi-pass membrane protein</topology>
    </subcellularLocation>
</comment>
<keyword evidence="4 7" id="KW-0812">Transmembrane</keyword>
<feature type="transmembrane region" description="Helical" evidence="7">
    <location>
        <begin position="118"/>
        <end position="138"/>
    </location>
</feature>
<feature type="transmembrane region" description="Helical" evidence="7">
    <location>
        <begin position="466"/>
        <end position="486"/>
    </location>
</feature>
<evidence type="ECO:0000256" key="3">
    <source>
        <dbReference type="ARBA" id="ARBA00022475"/>
    </source>
</evidence>
<evidence type="ECO:0000256" key="5">
    <source>
        <dbReference type="ARBA" id="ARBA00022989"/>
    </source>
</evidence>
<evidence type="ECO:0000256" key="4">
    <source>
        <dbReference type="ARBA" id="ARBA00022692"/>
    </source>
</evidence>
<feature type="transmembrane region" description="Helical" evidence="7">
    <location>
        <begin position="21"/>
        <end position="40"/>
    </location>
</feature>
<evidence type="ECO:0000313" key="10">
    <source>
        <dbReference type="EMBL" id="TXJ36259.1"/>
    </source>
</evidence>
<feature type="transmembrane region" description="Helical" evidence="7">
    <location>
        <begin position="89"/>
        <end position="112"/>
    </location>
</feature>
<dbReference type="Pfam" id="PF00528">
    <property type="entry name" value="BPD_transp_1"/>
    <property type="match status" value="1"/>
</dbReference>
<protein>
    <submittedName>
        <fullName evidence="9">ABC transporter permease</fullName>
    </submittedName>
</protein>
<dbReference type="AlphaFoldDB" id="A0A5C8CHN2"/>
<evidence type="ECO:0000259" key="8">
    <source>
        <dbReference type="PROSITE" id="PS50928"/>
    </source>
</evidence>
<dbReference type="GO" id="GO:0005886">
    <property type="term" value="C:plasma membrane"/>
    <property type="evidence" value="ECO:0007669"/>
    <property type="project" value="UniProtKB-SubCell"/>
</dbReference>
<evidence type="ECO:0000313" key="12">
    <source>
        <dbReference type="Proteomes" id="UP000325116"/>
    </source>
</evidence>
<dbReference type="EMBL" id="SAYB01000006">
    <property type="protein sequence ID" value="TXJ36259.1"/>
    <property type="molecule type" value="Genomic_DNA"/>
</dbReference>
<evidence type="ECO:0000256" key="2">
    <source>
        <dbReference type="ARBA" id="ARBA00022448"/>
    </source>
</evidence>
<dbReference type="InterPro" id="IPR035906">
    <property type="entry name" value="MetI-like_sf"/>
</dbReference>
<dbReference type="PANTHER" id="PTHR43386:SF1">
    <property type="entry name" value="D,D-DIPEPTIDE TRANSPORT SYSTEM PERMEASE PROTEIN DDPC-RELATED"/>
    <property type="match status" value="1"/>
</dbReference>
<proteinExistence type="inferred from homology"/>
<feature type="transmembrane region" description="Helical" evidence="7">
    <location>
        <begin position="150"/>
        <end position="170"/>
    </location>
</feature>
<comment type="similarity">
    <text evidence="7">Belongs to the binding-protein-dependent transport system permease family.</text>
</comment>
<evidence type="ECO:0000256" key="1">
    <source>
        <dbReference type="ARBA" id="ARBA00004651"/>
    </source>
</evidence>
<keyword evidence="3" id="KW-1003">Cell membrane</keyword>
<feature type="transmembrane region" description="Helical" evidence="7">
    <location>
        <begin position="46"/>
        <end position="69"/>
    </location>
</feature>
<reference evidence="9" key="2">
    <citation type="submission" date="2019-01" db="EMBL/GenBank/DDBJ databases">
        <authorList>
            <person name="Thorell K."/>
        </authorList>
    </citation>
    <scope>NUCLEOTIDE SEQUENCE</scope>
    <source>
        <strain evidence="10">PC4580III</strain>
        <strain evidence="9">W1</strain>
    </source>
</reference>
<dbReference type="InterPro" id="IPR000515">
    <property type="entry name" value="MetI-like"/>
</dbReference>
<evidence type="ECO:0000313" key="9">
    <source>
        <dbReference type="EMBL" id="TXJ11871.1"/>
    </source>
</evidence>
<evidence type="ECO:0000256" key="7">
    <source>
        <dbReference type="RuleBase" id="RU363032"/>
    </source>
</evidence>
<name>A0A5C8CHN2_9SPIR</name>
<dbReference type="Gene3D" id="1.10.3720.10">
    <property type="entry name" value="MetI-like"/>
    <property type="match status" value="1"/>
</dbReference>
<comment type="caution">
    <text evidence="9">The sequence shown here is derived from an EMBL/GenBank/DDBJ whole genome shotgun (WGS) entry which is preliminary data.</text>
</comment>
<feature type="domain" description="ABC transmembrane type-1" evidence="8">
    <location>
        <begin position="297"/>
        <end position="486"/>
    </location>
</feature>
<dbReference type="PROSITE" id="PS50928">
    <property type="entry name" value="ABC_TM1"/>
    <property type="match status" value="1"/>
</dbReference>
<accession>A0A5C8CHN2</accession>
<organism evidence="9 12">
    <name type="scientific">Brachyspira aalborgi</name>
    <dbReference type="NCBI Taxonomy" id="29522"/>
    <lineage>
        <taxon>Bacteria</taxon>
        <taxon>Pseudomonadati</taxon>
        <taxon>Spirochaetota</taxon>
        <taxon>Spirochaetia</taxon>
        <taxon>Brachyspirales</taxon>
        <taxon>Brachyspiraceae</taxon>
        <taxon>Brachyspira</taxon>
    </lineage>
</organism>
<sequence length="498" mass="55977">MNYRKRLEESKFIKFREYGSLKFSIGASSFVGILLFLFSIDIPKRSFNIYVIIVSILYFLSSIVSYIILNKLKEDVKKFNYIKQNTRKLGFILISFILFANIFAVSSGFLLIAKKKELEYILLFEAFLINIYITLVSFINLFKETIPSKFYIGIAILFITSLFYLASIYLVFKKDLKSNKKIFYIIAIICIITVMLGNIFALLSGITIIIKINHKDEDISIEFVDTLYRIFKNEMAVIGMFFVIFLFSLSINSIFTFNYSDAIENNYSALLNHPSLSYPFGTDNYGRDVFSRIVFGARISLIIGIISTLIPIVIGGILGALSGYYKRNVDNIIMRALDILYSIPSILLAIAIISVFGANVFVLIIALSISAIPSYARTVRASVILVSNMEFVEAAKALGANNFIVIYKHIIPNVLSPVIVRMSLDIGSAVLQTSSLSFLGLGIEPHIPEWGNILKTGSVYLETNPYIAIFPGLAIILMVLAFNFLGDGLRDALDPRMK</sequence>
<dbReference type="InterPro" id="IPR050366">
    <property type="entry name" value="BP-dependent_transpt_permease"/>
</dbReference>
<feature type="transmembrane region" description="Helical" evidence="7">
    <location>
        <begin position="182"/>
        <end position="210"/>
    </location>
</feature>
<feature type="transmembrane region" description="Helical" evidence="7">
    <location>
        <begin position="299"/>
        <end position="325"/>
    </location>
</feature>
<gene>
    <name evidence="10" type="ORF">EPJ78_09780</name>
    <name evidence="9" type="ORF">EPJ80_09185</name>
</gene>
<evidence type="ECO:0000256" key="6">
    <source>
        <dbReference type="ARBA" id="ARBA00023136"/>
    </source>
</evidence>
<reference evidence="11 12" key="1">
    <citation type="journal article" date="1992" name="Lakartidningen">
        <title>[Penicillin V and not amoxicillin is the first choice preparation in acute otitis].</title>
        <authorList>
            <person name="Kamme C."/>
            <person name="Lundgren K."/>
            <person name="Prellner K."/>
        </authorList>
    </citation>
    <scope>NUCLEOTIDE SEQUENCE [LARGE SCALE GENOMIC DNA]</scope>
    <source>
        <strain evidence="10 11">PC4580III</strain>
        <strain evidence="9 12">W1</strain>
    </source>
</reference>